<accession>A0A2W5KNH4</accession>
<organism evidence="1 2">
    <name type="scientific">Ancylobacter novellus</name>
    <name type="common">Thiobacillus novellus</name>
    <dbReference type="NCBI Taxonomy" id="921"/>
    <lineage>
        <taxon>Bacteria</taxon>
        <taxon>Pseudomonadati</taxon>
        <taxon>Pseudomonadota</taxon>
        <taxon>Alphaproteobacteria</taxon>
        <taxon>Hyphomicrobiales</taxon>
        <taxon>Xanthobacteraceae</taxon>
        <taxon>Ancylobacter</taxon>
    </lineage>
</organism>
<dbReference type="Proteomes" id="UP000249577">
    <property type="component" value="Unassembled WGS sequence"/>
</dbReference>
<sequence length="241" mass="26919">MRLRAGACVLSALLLGGCAETGDFGRPKPNVLNDAVYPAVGSTLAYARHEPVSGYRLTDNERDMRDLGWGIVMPPLEGQTRDRLLTELRRTRILPANRARLDRRSYVRTLVATDFRSSRSRYEKLIDDVETDTGRIEPFFAAAARVDRDDRARRRALADIPEVTPSERENALARVEENGMMIAWAQESFEERLDAYRYALDRLMIETPDRRSGEAAAAIDAFAAVLGSLRPLGPGHGVFKG</sequence>
<name>A0A2W5KNH4_ANCNO</name>
<dbReference type="PROSITE" id="PS51257">
    <property type="entry name" value="PROKAR_LIPOPROTEIN"/>
    <property type="match status" value="1"/>
</dbReference>
<dbReference type="EMBL" id="QFPN01000003">
    <property type="protein sequence ID" value="PZQ16998.1"/>
    <property type="molecule type" value="Genomic_DNA"/>
</dbReference>
<comment type="caution">
    <text evidence="1">The sequence shown here is derived from an EMBL/GenBank/DDBJ whole genome shotgun (WGS) entry which is preliminary data.</text>
</comment>
<evidence type="ECO:0000313" key="1">
    <source>
        <dbReference type="EMBL" id="PZQ16998.1"/>
    </source>
</evidence>
<reference evidence="1 2" key="1">
    <citation type="submission" date="2017-08" db="EMBL/GenBank/DDBJ databases">
        <title>Infants hospitalized years apart are colonized by the same room-sourced microbial strains.</title>
        <authorList>
            <person name="Brooks B."/>
            <person name="Olm M.R."/>
            <person name="Firek B.A."/>
            <person name="Baker R."/>
            <person name="Thomas B.C."/>
            <person name="Morowitz M.J."/>
            <person name="Banfield J.F."/>
        </authorList>
    </citation>
    <scope>NUCLEOTIDE SEQUENCE [LARGE SCALE GENOMIC DNA]</scope>
    <source>
        <strain evidence="1">S2_005_003_R2_43</strain>
    </source>
</reference>
<gene>
    <name evidence="1" type="ORF">DI565_06320</name>
</gene>
<dbReference type="AlphaFoldDB" id="A0A2W5KNH4"/>
<proteinExistence type="predicted"/>
<evidence type="ECO:0000313" key="2">
    <source>
        <dbReference type="Proteomes" id="UP000249577"/>
    </source>
</evidence>
<protein>
    <submittedName>
        <fullName evidence="1">Uncharacterized protein</fullName>
    </submittedName>
</protein>